<feature type="compositionally biased region" description="Polar residues" evidence="1">
    <location>
        <begin position="99"/>
        <end position="108"/>
    </location>
</feature>
<evidence type="ECO:0000256" key="2">
    <source>
        <dbReference type="SAM" id="Phobius"/>
    </source>
</evidence>
<feature type="region of interest" description="Disordered" evidence="1">
    <location>
        <begin position="63"/>
        <end position="112"/>
    </location>
</feature>
<feature type="region of interest" description="Disordered" evidence="1">
    <location>
        <begin position="1"/>
        <end position="30"/>
    </location>
</feature>
<dbReference type="Gene3D" id="3.30.70.1070">
    <property type="entry name" value="Sporulation related repeat"/>
    <property type="match status" value="1"/>
</dbReference>
<dbReference type="Pfam" id="PF05036">
    <property type="entry name" value="SPOR"/>
    <property type="match status" value="1"/>
</dbReference>
<gene>
    <name evidence="4" type="ORF">EH243_03255</name>
</gene>
<sequence length="226" mass="24822">MARKDFAKKRNSGSAASRTTRSSAKSKSAPIKKPFPWVRSFISLLFLVGFGYTLWQLTSVKPDSSATTTSAKPSTQSPAPSTKPVAKAVKPKPTQKAPTNSSSSSQNPALPVEEQSERFGFYEILPDSEVDTANVKPYKSTPKSAKSKHTYVLQAGSFQSSKDADQLRARLILEGLPSVRTKRVTNSNGSIWYQVLAGPFENRSMLSKAEDRLVRMNIQPLVRQID</sequence>
<evidence type="ECO:0000313" key="4">
    <source>
        <dbReference type="EMBL" id="RTE67236.1"/>
    </source>
</evidence>
<keyword evidence="2" id="KW-0812">Transmembrane</keyword>
<evidence type="ECO:0000259" key="3">
    <source>
        <dbReference type="PROSITE" id="PS51724"/>
    </source>
</evidence>
<organism evidence="4 5">
    <name type="scientific">Amphritea opalescens</name>
    <dbReference type="NCBI Taxonomy" id="2490544"/>
    <lineage>
        <taxon>Bacteria</taxon>
        <taxon>Pseudomonadati</taxon>
        <taxon>Pseudomonadota</taxon>
        <taxon>Gammaproteobacteria</taxon>
        <taxon>Oceanospirillales</taxon>
        <taxon>Oceanospirillaceae</taxon>
        <taxon>Amphritea</taxon>
    </lineage>
</organism>
<dbReference type="AlphaFoldDB" id="A0A430KUT9"/>
<keyword evidence="2" id="KW-0472">Membrane</keyword>
<feature type="compositionally biased region" description="Low complexity" evidence="1">
    <location>
        <begin position="14"/>
        <end position="30"/>
    </location>
</feature>
<dbReference type="InterPro" id="IPR036680">
    <property type="entry name" value="SPOR-like_sf"/>
</dbReference>
<reference evidence="4 5" key="1">
    <citation type="submission" date="2018-11" db="EMBL/GenBank/DDBJ databases">
        <title>The draft genome sequence of Amphritea opalescens ANRC-JH13T.</title>
        <authorList>
            <person name="Fang Z."/>
            <person name="Zhang Y."/>
            <person name="Han X."/>
        </authorList>
    </citation>
    <scope>NUCLEOTIDE SEQUENCE [LARGE SCALE GENOMIC DNA]</scope>
    <source>
        <strain evidence="4 5">ANRC-JH13</strain>
    </source>
</reference>
<dbReference type="Proteomes" id="UP000283087">
    <property type="component" value="Unassembled WGS sequence"/>
</dbReference>
<evidence type="ECO:0000256" key="1">
    <source>
        <dbReference type="SAM" id="MobiDB-lite"/>
    </source>
</evidence>
<feature type="domain" description="SPOR" evidence="3">
    <location>
        <begin position="145"/>
        <end position="226"/>
    </location>
</feature>
<dbReference type="RefSeq" id="WP_126157204.1">
    <property type="nucleotide sequence ID" value="NZ_RQXW01000002.1"/>
</dbReference>
<feature type="compositionally biased region" description="Low complexity" evidence="1">
    <location>
        <begin position="63"/>
        <end position="98"/>
    </location>
</feature>
<feature type="transmembrane region" description="Helical" evidence="2">
    <location>
        <begin position="37"/>
        <end position="55"/>
    </location>
</feature>
<feature type="compositionally biased region" description="Basic residues" evidence="1">
    <location>
        <begin position="1"/>
        <end position="11"/>
    </location>
</feature>
<evidence type="ECO:0000313" key="5">
    <source>
        <dbReference type="Proteomes" id="UP000283087"/>
    </source>
</evidence>
<dbReference type="OrthoDB" id="8558195at2"/>
<comment type="caution">
    <text evidence="4">The sequence shown here is derived from an EMBL/GenBank/DDBJ whole genome shotgun (WGS) entry which is preliminary data.</text>
</comment>
<dbReference type="GO" id="GO:0042834">
    <property type="term" value="F:peptidoglycan binding"/>
    <property type="evidence" value="ECO:0007669"/>
    <property type="project" value="InterPro"/>
</dbReference>
<dbReference type="SUPFAM" id="SSF110997">
    <property type="entry name" value="Sporulation related repeat"/>
    <property type="match status" value="1"/>
</dbReference>
<name>A0A430KUT9_9GAMM</name>
<proteinExistence type="predicted"/>
<keyword evidence="5" id="KW-1185">Reference proteome</keyword>
<dbReference type="EMBL" id="RQXW01000002">
    <property type="protein sequence ID" value="RTE67236.1"/>
    <property type="molecule type" value="Genomic_DNA"/>
</dbReference>
<protein>
    <recommendedName>
        <fullName evidence="3">SPOR domain-containing protein</fullName>
    </recommendedName>
</protein>
<dbReference type="InterPro" id="IPR007730">
    <property type="entry name" value="SPOR-like_dom"/>
</dbReference>
<accession>A0A430KUT9</accession>
<dbReference type="PROSITE" id="PS51724">
    <property type="entry name" value="SPOR"/>
    <property type="match status" value="1"/>
</dbReference>
<keyword evidence="2" id="KW-1133">Transmembrane helix</keyword>